<keyword evidence="2" id="KW-1185">Reference proteome</keyword>
<comment type="caution">
    <text evidence="1">The sequence shown here is derived from an EMBL/GenBank/DDBJ whole genome shotgun (WGS) entry which is preliminary data.</text>
</comment>
<organism evidence="1 2">
    <name type="scientific">Lindgomyces ingoldianus</name>
    <dbReference type="NCBI Taxonomy" id="673940"/>
    <lineage>
        <taxon>Eukaryota</taxon>
        <taxon>Fungi</taxon>
        <taxon>Dikarya</taxon>
        <taxon>Ascomycota</taxon>
        <taxon>Pezizomycotina</taxon>
        <taxon>Dothideomycetes</taxon>
        <taxon>Pleosporomycetidae</taxon>
        <taxon>Pleosporales</taxon>
        <taxon>Lindgomycetaceae</taxon>
        <taxon>Lindgomyces</taxon>
    </lineage>
</organism>
<sequence length="124" mass="14409">MPLNPPREAIPRGRTSTTRISITRSTNKTTKKKEGRPREQEASKTRVADKRVLRSELSRKTKRRVKGSTSKHTRAGQNQTETEFDRLISRHVPKQRLFEDNSKINIRARTRSKTTPDQKCRDIT</sequence>
<name>A0ACB6RFG9_9PLEO</name>
<dbReference type="Proteomes" id="UP000799755">
    <property type="component" value="Unassembled WGS sequence"/>
</dbReference>
<protein>
    <submittedName>
        <fullName evidence="1">Uncharacterized protein</fullName>
    </submittedName>
</protein>
<evidence type="ECO:0000313" key="1">
    <source>
        <dbReference type="EMBL" id="KAF2477460.1"/>
    </source>
</evidence>
<reference evidence="1" key="1">
    <citation type="journal article" date="2020" name="Stud. Mycol.">
        <title>101 Dothideomycetes genomes: a test case for predicting lifestyles and emergence of pathogens.</title>
        <authorList>
            <person name="Haridas S."/>
            <person name="Albert R."/>
            <person name="Binder M."/>
            <person name="Bloem J."/>
            <person name="Labutti K."/>
            <person name="Salamov A."/>
            <person name="Andreopoulos B."/>
            <person name="Baker S."/>
            <person name="Barry K."/>
            <person name="Bills G."/>
            <person name="Bluhm B."/>
            <person name="Cannon C."/>
            <person name="Castanera R."/>
            <person name="Culley D."/>
            <person name="Daum C."/>
            <person name="Ezra D."/>
            <person name="Gonzalez J."/>
            <person name="Henrissat B."/>
            <person name="Kuo A."/>
            <person name="Liang C."/>
            <person name="Lipzen A."/>
            <person name="Lutzoni F."/>
            <person name="Magnuson J."/>
            <person name="Mondo S."/>
            <person name="Nolan M."/>
            <person name="Ohm R."/>
            <person name="Pangilinan J."/>
            <person name="Park H.-J."/>
            <person name="Ramirez L."/>
            <person name="Alfaro M."/>
            <person name="Sun H."/>
            <person name="Tritt A."/>
            <person name="Yoshinaga Y."/>
            <person name="Zwiers L.-H."/>
            <person name="Turgeon B."/>
            <person name="Goodwin S."/>
            <person name="Spatafora J."/>
            <person name="Crous P."/>
            <person name="Grigoriev I."/>
        </authorList>
    </citation>
    <scope>NUCLEOTIDE SEQUENCE</scope>
    <source>
        <strain evidence="1">ATCC 200398</strain>
    </source>
</reference>
<proteinExistence type="predicted"/>
<gene>
    <name evidence="1" type="ORF">BDR25DRAFT_1008</name>
</gene>
<dbReference type="EMBL" id="MU003492">
    <property type="protein sequence ID" value="KAF2477460.1"/>
    <property type="molecule type" value="Genomic_DNA"/>
</dbReference>
<accession>A0ACB6RFG9</accession>
<evidence type="ECO:0000313" key="2">
    <source>
        <dbReference type="Proteomes" id="UP000799755"/>
    </source>
</evidence>